<name>A0A1I4E5R5_9HYPH</name>
<organism evidence="5 6">
    <name type="scientific">Neomesorhizobium albiziae</name>
    <dbReference type="NCBI Taxonomy" id="335020"/>
    <lineage>
        <taxon>Bacteria</taxon>
        <taxon>Pseudomonadati</taxon>
        <taxon>Pseudomonadota</taxon>
        <taxon>Alphaproteobacteria</taxon>
        <taxon>Hyphomicrobiales</taxon>
        <taxon>Phyllobacteriaceae</taxon>
        <taxon>Neomesorhizobium</taxon>
    </lineage>
</organism>
<evidence type="ECO:0000259" key="4">
    <source>
        <dbReference type="PROSITE" id="PS50109"/>
    </source>
</evidence>
<dbReference type="PROSITE" id="PS50109">
    <property type="entry name" value="HIS_KIN"/>
    <property type="match status" value="1"/>
</dbReference>
<dbReference type="Proteomes" id="UP000323300">
    <property type="component" value="Unassembled WGS sequence"/>
</dbReference>
<evidence type="ECO:0000313" key="6">
    <source>
        <dbReference type="Proteomes" id="UP000323300"/>
    </source>
</evidence>
<feature type="domain" description="Histidine kinase" evidence="4">
    <location>
        <begin position="408"/>
        <end position="625"/>
    </location>
</feature>
<accession>A0A1I4E5R5</accession>
<dbReference type="AlphaFoldDB" id="A0A1I4E5R5"/>
<evidence type="ECO:0000256" key="3">
    <source>
        <dbReference type="ARBA" id="ARBA00022553"/>
    </source>
</evidence>
<dbReference type="Gene3D" id="1.10.287.130">
    <property type="match status" value="1"/>
</dbReference>
<evidence type="ECO:0000256" key="1">
    <source>
        <dbReference type="ARBA" id="ARBA00000085"/>
    </source>
</evidence>
<dbReference type="Gene3D" id="3.30.565.10">
    <property type="entry name" value="Histidine kinase-like ATPase, C-terminal domain"/>
    <property type="match status" value="1"/>
</dbReference>
<gene>
    <name evidence="5" type="ORF">SAMN04488498_12212</name>
</gene>
<dbReference type="PANTHER" id="PTHR43065:SF42">
    <property type="entry name" value="TWO-COMPONENT SENSOR PPRA"/>
    <property type="match status" value="1"/>
</dbReference>
<dbReference type="EC" id="2.7.13.3" evidence="2"/>
<proteinExistence type="predicted"/>
<sequence length="626" mass="68117">MARDFEAPSRRPIRGPVRVFWISLLAILAAVSAGLAEIVDLVPRVLILYPYDERIPATTIAGESARNRLLEATAGKIELFSEFLDLSRFPENVHVDRMARYLAEKYVDHRPDLVIALGEEATSFIATNRKTIAPHAKIVFCGFSGATAASLNLPDDVVGAFSEFDITKTFEMAIRLQPNARQLVVLGGSAKFDQAWIADARQNLAGLTGNIETTYLTGLSIDEFIERAAGLSEDVILLVLTVFVDSTGRNFIPQDAFEKISVTAGAPTYGPYSTYIGHGAVGGNTVTFESVGTTVANLAVDALAEKPVSNVDVPQTYVADARQLQRWGLAEVDLPSGTVVSFKEKSLWEEYWAEITTIIAFVAAQSFVIAALLFERGRRAAVELTARGRLLEVIHLNQSATAGALSASIAHELNQPLGAIRNNAEAAEFMLNRDKPDLKLIKQILVDIRDDDKRAGDIIQRLRGLLKKRSEIDWQEFDINDVVKSALQILHSEAERRGVAVDCRPTARQLPVRADRVHIQQVILNIATNAMDAMLDSAPAQRRLLLLTDLTESSKAAVSISDTGTGIPGDQLGRVFDTFFTTKSNGTGLGLTIARAIVETYGGKIWADNLPQGGAVVSFVLPLVKV</sequence>
<keyword evidence="5" id="KW-0418">Kinase</keyword>
<dbReference type="CDD" id="cd00082">
    <property type="entry name" value="HisKA"/>
    <property type="match status" value="1"/>
</dbReference>
<evidence type="ECO:0000256" key="2">
    <source>
        <dbReference type="ARBA" id="ARBA00012438"/>
    </source>
</evidence>
<dbReference type="PRINTS" id="PR00344">
    <property type="entry name" value="BCTRLSENSOR"/>
</dbReference>
<dbReference type="SUPFAM" id="SSF47384">
    <property type="entry name" value="Homodimeric domain of signal transducing histidine kinase"/>
    <property type="match status" value="1"/>
</dbReference>
<dbReference type="SUPFAM" id="SSF55874">
    <property type="entry name" value="ATPase domain of HSP90 chaperone/DNA topoisomerase II/histidine kinase"/>
    <property type="match status" value="1"/>
</dbReference>
<comment type="catalytic activity">
    <reaction evidence="1">
        <text>ATP + protein L-histidine = ADP + protein N-phospho-L-histidine.</text>
        <dbReference type="EC" id="2.7.13.3"/>
    </reaction>
</comment>
<dbReference type="Pfam" id="PF00512">
    <property type="entry name" value="HisKA"/>
    <property type="match status" value="1"/>
</dbReference>
<dbReference type="Pfam" id="PF02518">
    <property type="entry name" value="HATPase_c"/>
    <property type="match status" value="1"/>
</dbReference>
<dbReference type="InterPro" id="IPR005467">
    <property type="entry name" value="His_kinase_dom"/>
</dbReference>
<dbReference type="EMBL" id="FOSL01000022">
    <property type="protein sequence ID" value="SFK99947.1"/>
    <property type="molecule type" value="Genomic_DNA"/>
</dbReference>
<dbReference type="InterPro" id="IPR003594">
    <property type="entry name" value="HATPase_dom"/>
</dbReference>
<keyword evidence="6" id="KW-1185">Reference proteome</keyword>
<dbReference type="InterPro" id="IPR036890">
    <property type="entry name" value="HATPase_C_sf"/>
</dbReference>
<keyword evidence="5" id="KW-0808">Transferase</keyword>
<dbReference type="GO" id="GO:0000155">
    <property type="term" value="F:phosphorelay sensor kinase activity"/>
    <property type="evidence" value="ECO:0007669"/>
    <property type="project" value="InterPro"/>
</dbReference>
<protein>
    <recommendedName>
        <fullName evidence="2">histidine kinase</fullName>
        <ecNumber evidence="2">2.7.13.3</ecNumber>
    </recommendedName>
</protein>
<dbReference type="InterPro" id="IPR036097">
    <property type="entry name" value="HisK_dim/P_sf"/>
</dbReference>
<dbReference type="SMART" id="SM00387">
    <property type="entry name" value="HATPase_c"/>
    <property type="match status" value="1"/>
</dbReference>
<evidence type="ECO:0000313" key="5">
    <source>
        <dbReference type="EMBL" id="SFK99947.1"/>
    </source>
</evidence>
<reference evidence="5 6" key="1">
    <citation type="submission" date="2016-10" db="EMBL/GenBank/DDBJ databases">
        <authorList>
            <person name="Varghese N."/>
            <person name="Submissions S."/>
        </authorList>
    </citation>
    <scope>NUCLEOTIDE SEQUENCE [LARGE SCALE GENOMIC DNA]</scope>
    <source>
        <strain evidence="5 6">DSM 21822</strain>
    </source>
</reference>
<dbReference type="SMART" id="SM00388">
    <property type="entry name" value="HisKA"/>
    <property type="match status" value="1"/>
</dbReference>
<keyword evidence="3" id="KW-0597">Phosphoprotein</keyword>
<dbReference type="PANTHER" id="PTHR43065">
    <property type="entry name" value="SENSOR HISTIDINE KINASE"/>
    <property type="match status" value="1"/>
</dbReference>
<dbReference type="InterPro" id="IPR003661">
    <property type="entry name" value="HisK_dim/P_dom"/>
</dbReference>
<dbReference type="InterPro" id="IPR004358">
    <property type="entry name" value="Sig_transdc_His_kin-like_C"/>
</dbReference>